<dbReference type="OrthoDB" id="10669403at2759"/>
<reference evidence="3 4" key="1">
    <citation type="submission" date="2011-10" db="EMBL/GenBank/DDBJ databases">
        <authorList>
            <person name="Genoscope - CEA"/>
        </authorList>
    </citation>
    <scope>NUCLEOTIDE SEQUENCE [LARGE SCALE GENOMIC DNA]</scope>
    <source>
        <strain evidence="3 4">RCC 1105</strain>
    </source>
</reference>
<feature type="compositionally biased region" description="Polar residues" evidence="1">
    <location>
        <begin position="1"/>
        <end position="14"/>
    </location>
</feature>
<keyword evidence="2" id="KW-0812">Transmembrane</keyword>
<evidence type="ECO:0000256" key="1">
    <source>
        <dbReference type="SAM" id="MobiDB-lite"/>
    </source>
</evidence>
<feature type="region of interest" description="Disordered" evidence="1">
    <location>
        <begin position="1"/>
        <end position="256"/>
    </location>
</feature>
<name>K8EMK1_9CHLO</name>
<accession>K8EMK1</accession>
<keyword evidence="2" id="KW-0472">Membrane</keyword>
<keyword evidence="2" id="KW-1133">Transmembrane helix</keyword>
<evidence type="ECO:0000256" key="2">
    <source>
        <dbReference type="SAM" id="Phobius"/>
    </source>
</evidence>
<feature type="compositionally biased region" description="Basic residues" evidence="1">
    <location>
        <begin position="33"/>
        <end position="47"/>
    </location>
</feature>
<dbReference type="EMBL" id="FO082266">
    <property type="protein sequence ID" value="CCO19417.1"/>
    <property type="molecule type" value="Genomic_DNA"/>
</dbReference>
<dbReference type="Proteomes" id="UP000198341">
    <property type="component" value="Chromosome 13"/>
</dbReference>
<feature type="region of interest" description="Disordered" evidence="1">
    <location>
        <begin position="338"/>
        <end position="359"/>
    </location>
</feature>
<feature type="compositionally biased region" description="Low complexity" evidence="1">
    <location>
        <begin position="85"/>
        <end position="97"/>
    </location>
</feature>
<dbReference type="GeneID" id="19012235"/>
<sequence>MMLFSSTSLARSSGRTTTLFTPPPPLVSSSSLSRRRVKGIRGKKREKTKKDALSFSLLLTRSSGCSGGDTSGKRRRKSATKTTAFRRFPSSSSSSPRGGEKWRAKRPSSFSDEDDFEDELLYPDRRFKSQDERQAAIDRLSPPKESSKDEDQHGEEKKGELKFVKKVESLRRGTTSASSSPGNGNDDGGGKNEFGKLSSSLPPERPPRRRTTTRNNVGLSEREKNRAVRREDPDLGPSARERSQMKKMERRQKEADERMERILSIIDDSKFGMAFSMVNESDSTGGAEPAFFALSQKKQLEYLVELQKELDDANIGLIEQLFGLWKWTNDTSDEIIENSSSSYEAEDDDESGGWGKKNYQGGKPEGFLGELSEELRNFLSIDITEVSPNQSKVEVYASPEAILAIVVMLVVSWNFGGWFVSLFVNSDGIPPI</sequence>
<dbReference type="AlphaFoldDB" id="K8EMK1"/>
<gene>
    <name evidence="3" type="ordered locus">Bathy13g02830</name>
</gene>
<keyword evidence="4" id="KW-1185">Reference proteome</keyword>
<dbReference type="RefSeq" id="XP_007509614.1">
    <property type="nucleotide sequence ID" value="XM_007509552.1"/>
</dbReference>
<feature type="transmembrane region" description="Helical" evidence="2">
    <location>
        <begin position="401"/>
        <end position="424"/>
    </location>
</feature>
<evidence type="ECO:0000313" key="3">
    <source>
        <dbReference type="EMBL" id="CCO19417.1"/>
    </source>
</evidence>
<organism evidence="3 4">
    <name type="scientific">Bathycoccus prasinos</name>
    <dbReference type="NCBI Taxonomy" id="41875"/>
    <lineage>
        <taxon>Eukaryota</taxon>
        <taxon>Viridiplantae</taxon>
        <taxon>Chlorophyta</taxon>
        <taxon>Mamiellophyceae</taxon>
        <taxon>Mamiellales</taxon>
        <taxon>Bathycoccaceae</taxon>
        <taxon>Bathycoccus</taxon>
    </lineage>
</organism>
<protein>
    <submittedName>
        <fullName evidence="3">Uncharacterized protein</fullName>
    </submittedName>
</protein>
<evidence type="ECO:0000313" key="4">
    <source>
        <dbReference type="Proteomes" id="UP000198341"/>
    </source>
</evidence>
<feature type="compositionally biased region" description="Polar residues" evidence="1">
    <location>
        <begin position="172"/>
        <end position="181"/>
    </location>
</feature>
<feature type="compositionally biased region" description="Basic and acidic residues" evidence="1">
    <location>
        <begin position="220"/>
        <end position="256"/>
    </location>
</feature>
<proteinExistence type="predicted"/>
<feature type="compositionally biased region" description="Acidic residues" evidence="1">
    <location>
        <begin position="111"/>
        <end position="121"/>
    </location>
</feature>
<dbReference type="KEGG" id="bpg:Bathy13g02830"/>
<feature type="compositionally biased region" description="Basic and acidic residues" evidence="1">
    <location>
        <begin position="122"/>
        <end position="171"/>
    </location>
</feature>